<keyword evidence="2" id="KW-0012">Acyltransferase</keyword>
<evidence type="ECO:0000313" key="4">
    <source>
        <dbReference type="EMBL" id="HIX58735.1"/>
    </source>
</evidence>
<dbReference type="EMBL" id="DXEX01000077">
    <property type="protein sequence ID" value="HIX58735.1"/>
    <property type="molecule type" value="Genomic_DNA"/>
</dbReference>
<evidence type="ECO:0000259" key="3">
    <source>
        <dbReference type="PROSITE" id="PS51186"/>
    </source>
</evidence>
<comment type="caution">
    <text evidence="4">The sequence shown here is derived from an EMBL/GenBank/DDBJ whole genome shotgun (WGS) entry which is preliminary data.</text>
</comment>
<dbReference type="Pfam" id="PF00583">
    <property type="entry name" value="Acetyltransf_1"/>
    <property type="match status" value="1"/>
</dbReference>
<evidence type="ECO:0000313" key="5">
    <source>
        <dbReference type="Proteomes" id="UP000886817"/>
    </source>
</evidence>
<dbReference type="PANTHER" id="PTHR10545">
    <property type="entry name" value="DIAMINE N-ACETYLTRANSFERASE"/>
    <property type="match status" value="1"/>
</dbReference>
<dbReference type="InterPro" id="IPR051016">
    <property type="entry name" value="Diverse_Substrate_AcTransf"/>
</dbReference>
<proteinExistence type="predicted"/>
<name>A0A9D2B2H5_9FIRM</name>
<evidence type="ECO:0000256" key="1">
    <source>
        <dbReference type="ARBA" id="ARBA00022679"/>
    </source>
</evidence>
<gene>
    <name evidence="4" type="ORF">IAA45_03355</name>
</gene>
<dbReference type="PANTHER" id="PTHR10545:SF29">
    <property type="entry name" value="GH14572P-RELATED"/>
    <property type="match status" value="1"/>
</dbReference>
<dbReference type="Proteomes" id="UP000886817">
    <property type="component" value="Unassembled WGS sequence"/>
</dbReference>
<evidence type="ECO:0000256" key="2">
    <source>
        <dbReference type="ARBA" id="ARBA00023315"/>
    </source>
</evidence>
<keyword evidence="1" id="KW-0808">Transferase</keyword>
<dbReference type="CDD" id="cd04301">
    <property type="entry name" value="NAT_SF"/>
    <property type="match status" value="1"/>
</dbReference>
<protein>
    <submittedName>
        <fullName evidence="4">GNAT family N-acetyltransferase</fullName>
    </submittedName>
</protein>
<dbReference type="InterPro" id="IPR000182">
    <property type="entry name" value="GNAT_dom"/>
</dbReference>
<dbReference type="InterPro" id="IPR016181">
    <property type="entry name" value="Acyl_CoA_acyltransferase"/>
</dbReference>
<dbReference type="SUPFAM" id="SSF55729">
    <property type="entry name" value="Acyl-CoA N-acyltransferases (Nat)"/>
    <property type="match status" value="1"/>
</dbReference>
<accession>A0A9D2B2H5</accession>
<organism evidence="4 5">
    <name type="scientific">Candidatus Blautia gallistercoris</name>
    <dbReference type="NCBI Taxonomy" id="2838490"/>
    <lineage>
        <taxon>Bacteria</taxon>
        <taxon>Bacillati</taxon>
        <taxon>Bacillota</taxon>
        <taxon>Clostridia</taxon>
        <taxon>Lachnospirales</taxon>
        <taxon>Lachnospiraceae</taxon>
        <taxon>Blautia</taxon>
    </lineage>
</organism>
<reference evidence="4" key="1">
    <citation type="journal article" date="2021" name="PeerJ">
        <title>Extensive microbial diversity within the chicken gut microbiome revealed by metagenomics and culture.</title>
        <authorList>
            <person name="Gilroy R."/>
            <person name="Ravi A."/>
            <person name="Getino M."/>
            <person name="Pursley I."/>
            <person name="Horton D.L."/>
            <person name="Alikhan N.F."/>
            <person name="Baker D."/>
            <person name="Gharbi K."/>
            <person name="Hall N."/>
            <person name="Watson M."/>
            <person name="Adriaenssens E.M."/>
            <person name="Foster-Nyarko E."/>
            <person name="Jarju S."/>
            <person name="Secka A."/>
            <person name="Antonio M."/>
            <person name="Oren A."/>
            <person name="Chaudhuri R.R."/>
            <person name="La Ragione R."/>
            <person name="Hildebrand F."/>
            <person name="Pallen M.J."/>
        </authorList>
    </citation>
    <scope>NUCLEOTIDE SEQUENCE</scope>
    <source>
        <strain evidence="4">ChiSjej1B19-8411</strain>
    </source>
</reference>
<dbReference type="Gene3D" id="3.40.630.30">
    <property type="match status" value="1"/>
</dbReference>
<sequence>MHIRDVKEKDRKTIFAMAEDFYSPDTGATLRGMNRENMSRTFSLCLKENPYARMLIMEEGEQAEGFCLLSFTWSNEVGGLTVLLEELYVRPEARGKGCGRQLLSWLEEEYPEARRFRLEATCQNRGAIALYEKQGYEVLDYIQMVKDR</sequence>
<dbReference type="AlphaFoldDB" id="A0A9D2B2H5"/>
<reference evidence="4" key="2">
    <citation type="submission" date="2021-04" db="EMBL/GenBank/DDBJ databases">
        <authorList>
            <person name="Gilroy R."/>
        </authorList>
    </citation>
    <scope>NUCLEOTIDE SEQUENCE</scope>
    <source>
        <strain evidence="4">ChiSjej1B19-8411</strain>
    </source>
</reference>
<dbReference type="GO" id="GO:0008080">
    <property type="term" value="F:N-acetyltransferase activity"/>
    <property type="evidence" value="ECO:0007669"/>
    <property type="project" value="UniProtKB-ARBA"/>
</dbReference>
<dbReference type="PROSITE" id="PS51186">
    <property type="entry name" value="GNAT"/>
    <property type="match status" value="1"/>
</dbReference>
<feature type="domain" description="N-acetyltransferase" evidence="3">
    <location>
        <begin position="1"/>
        <end position="148"/>
    </location>
</feature>